<dbReference type="RefSeq" id="WP_343881127.1">
    <property type="nucleotide sequence ID" value="NZ_BAAAIJ010000054.1"/>
</dbReference>
<organism evidence="3 4">
    <name type="scientific">Arthrobacter flavus</name>
    <dbReference type="NCBI Taxonomy" id="95172"/>
    <lineage>
        <taxon>Bacteria</taxon>
        <taxon>Bacillati</taxon>
        <taxon>Actinomycetota</taxon>
        <taxon>Actinomycetes</taxon>
        <taxon>Micrococcales</taxon>
        <taxon>Micrococcaceae</taxon>
        <taxon>Arthrobacter</taxon>
    </lineage>
</organism>
<protein>
    <recommendedName>
        <fullName evidence="5">Lipoprotein</fullName>
    </recommendedName>
</protein>
<evidence type="ECO:0000256" key="2">
    <source>
        <dbReference type="SAM" id="SignalP"/>
    </source>
</evidence>
<keyword evidence="2" id="KW-0732">Signal</keyword>
<feature type="signal peptide" evidence="2">
    <location>
        <begin position="1"/>
        <end position="26"/>
    </location>
</feature>
<keyword evidence="4" id="KW-1185">Reference proteome</keyword>
<gene>
    <name evidence="3" type="ORF">ACFSFX_12860</name>
</gene>
<evidence type="ECO:0000313" key="3">
    <source>
        <dbReference type="EMBL" id="MFD1847481.1"/>
    </source>
</evidence>
<dbReference type="Proteomes" id="UP001597307">
    <property type="component" value="Unassembled WGS sequence"/>
</dbReference>
<evidence type="ECO:0008006" key="5">
    <source>
        <dbReference type="Google" id="ProtNLM"/>
    </source>
</evidence>
<feature type="compositionally biased region" description="Polar residues" evidence="1">
    <location>
        <begin position="34"/>
        <end position="43"/>
    </location>
</feature>
<reference evidence="4" key="1">
    <citation type="journal article" date="2019" name="Int. J. Syst. Evol. Microbiol.">
        <title>The Global Catalogue of Microorganisms (GCM) 10K type strain sequencing project: providing services to taxonomists for standard genome sequencing and annotation.</title>
        <authorList>
            <consortium name="The Broad Institute Genomics Platform"/>
            <consortium name="The Broad Institute Genome Sequencing Center for Infectious Disease"/>
            <person name="Wu L."/>
            <person name="Ma J."/>
        </authorList>
    </citation>
    <scope>NUCLEOTIDE SEQUENCE [LARGE SCALE GENOMIC DNA]</scope>
    <source>
        <strain evidence="4">JCM 11496</strain>
    </source>
</reference>
<dbReference type="EMBL" id="JBHUGA010000054">
    <property type="protein sequence ID" value="MFD1847481.1"/>
    <property type="molecule type" value="Genomic_DNA"/>
</dbReference>
<name>A0ABW4Q9T9_9MICC</name>
<evidence type="ECO:0000313" key="4">
    <source>
        <dbReference type="Proteomes" id="UP001597307"/>
    </source>
</evidence>
<accession>A0ABW4Q9T9</accession>
<feature type="chain" id="PRO_5047305505" description="Lipoprotein" evidence="2">
    <location>
        <begin position="27"/>
        <end position="280"/>
    </location>
</feature>
<comment type="caution">
    <text evidence="3">The sequence shown here is derived from an EMBL/GenBank/DDBJ whole genome shotgun (WGS) entry which is preliminary data.</text>
</comment>
<evidence type="ECO:0000256" key="1">
    <source>
        <dbReference type="SAM" id="MobiDB-lite"/>
    </source>
</evidence>
<proteinExistence type="predicted"/>
<feature type="region of interest" description="Disordered" evidence="1">
    <location>
        <begin position="29"/>
        <end position="49"/>
    </location>
</feature>
<sequence length="280" mass="29402">MRRLTLSTLVIFALATPLAGCGMVGAARDGGSDATPTTQSTPGVQPWQAPDGGVMVTCSDGSPFPADTVASGGIQVDPKESEAIVAALADLKKTGGIDAPMPLQQADVEEVNRAVLWLDDATDEKALGLLIAPSNSTGFSLETDWYVVLGRQDAQLRATSWQSNCGARPALTKGNTWAEIALSPDTSTSESTTLNLRISEVDCTGARDPAPFLATEPVVVETEDEVTVYWTSQQIQGGADCPGNPWVERTLQLDQALGDRTLMDGSTWPPAPVTLKTASD</sequence>